<evidence type="ECO:0000256" key="4">
    <source>
        <dbReference type="ARBA" id="ARBA00023157"/>
    </source>
</evidence>
<dbReference type="Proteomes" id="UP000661691">
    <property type="component" value="Unassembled WGS sequence"/>
</dbReference>
<dbReference type="RefSeq" id="WP_191140004.1">
    <property type="nucleotide sequence ID" value="NZ_JACXAG020000002.1"/>
</dbReference>
<evidence type="ECO:0000313" key="8">
    <source>
        <dbReference type="EMBL" id="MBD1371294.1"/>
    </source>
</evidence>
<dbReference type="GO" id="GO:0017004">
    <property type="term" value="P:cytochrome complex assembly"/>
    <property type="evidence" value="ECO:0007669"/>
    <property type="project" value="UniProtKB-KW"/>
</dbReference>
<evidence type="ECO:0000256" key="5">
    <source>
        <dbReference type="ARBA" id="ARBA00023284"/>
    </source>
</evidence>
<evidence type="ECO:0000256" key="1">
    <source>
        <dbReference type="ARBA" id="ARBA00004196"/>
    </source>
</evidence>
<dbReference type="InterPro" id="IPR013766">
    <property type="entry name" value="Thioredoxin_domain"/>
</dbReference>
<keyword evidence="5" id="KW-0676">Redox-active center</keyword>
<keyword evidence="3" id="KW-0735">Signal-anchor</keyword>
<dbReference type="AlphaFoldDB" id="A0A926RTK6"/>
<name>A0A926RTK6_9BACL</name>
<sequence>MNKQTRYWVRRILFGIMIGMIAFTLYRILTEDQAKVDVGDQAPDFTLQTLDGNQVKLSELKGKAVMLNFWGTWCKPCREEMPAMQDAYNKYHKLGFEIVAINVGETEVAVQQFVDQYKLSFPTVLDEEKEVQRQYDVGPLPSSFFISSEGVIVNKIEGALDLQRLEYYVTQILPQK</sequence>
<dbReference type="GO" id="GO:0030313">
    <property type="term" value="C:cell envelope"/>
    <property type="evidence" value="ECO:0007669"/>
    <property type="project" value="UniProtKB-SubCell"/>
</dbReference>
<keyword evidence="4" id="KW-1015">Disulfide bond</keyword>
<feature type="domain" description="Thioredoxin" evidence="7">
    <location>
        <begin position="36"/>
        <end position="174"/>
    </location>
</feature>
<keyword evidence="6" id="KW-0472">Membrane</keyword>
<evidence type="ECO:0000313" key="9">
    <source>
        <dbReference type="Proteomes" id="UP000661691"/>
    </source>
</evidence>
<evidence type="ECO:0000256" key="3">
    <source>
        <dbReference type="ARBA" id="ARBA00022968"/>
    </source>
</evidence>
<dbReference type="Pfam" id="PF00578">
    <property type="entry name" value="AhpC-TSA"/>
    <property type="match status" value="1"/>
</dbReference>
<protein>
    <submittedName>
        <fullName evidence="8">Thiol-disulfide oxidoreductase ResA</fullName>
    </submittedName>
</protein>
<evidence type="ECO:0000259" key="7">
    <source>
        <dbReference type="PROSITE" id="PS51352"/>
    </source>
</evidence>
<dbReference type="SUPFAM" id="SSF52833">
    <property type="entry name" value="Thioredoxin-like"/>
    <property type="match status" value="1"/>
</dbReference>
<proteinExistence type="predicted"/>
<feature type="transmembrane region" description="Helical" evidence="6">
    <location>
        <begin position="12"/>
        <end position="29"/>
    </location>
</feature>
<dbReference type="EMBL" id="JACXAH010000003">
    <property type="protein sequence ID" value="MBD1371294.1"/>
    <property type="molecule type" value="Genomic_DNA"/>
</dbReference>
<dbReference type="InterPro" id="IPR000866">
    <property type="entry name" value="AhpC/TSA"/>
</dbReference>
<reference evidence="8" key="1">
    <citation type="submission" date="2020-09" db="EMBL/GenBank/DDBJ databases">
        <title>A novel bacterium of genus Hazenella, isolated from South China Sea.</title>
        <authorList>
            <person name="Huang H."/>
            <person name="Mo K."/>
            <person name="Hu Y."/>
        </authorList>
    </citation>
    <scope>NUCLEOTIDE SEQUENCE</scope>
    <source>
        <strain evidence="8">IB182357</strain>
    </source>
</reference>
<dbReference type="GO" id="GO:0016491">
    <property type="term" value="F:oxidoreductase activity"/>
    <property type="evidence" value="ECO:0007669"/>
    <property type="project" value="InterPro"/>
</dbReference>
<dbReference type="InterPro" id="IPR036249">
    <property type="entry name" value="Thioredoxin-like_sf"/>
</dbReference>
<dbReference type="PROSITE" id="PS51352">
    <property type="entry name" value="THIOREDOXIN_2"/>
    <property type="match status" value="1"/>
</dbReference>
<keyword evidence="2" id="KW-0201">Cytochrome c-type biogenesis</keyword>
<comment type="subcellular location">
    <subcellularLocation>
        <location evidence="1">Cell envelope</location>
    </subcellularLocation>
</comment>
<keyword evidence="9" id="KW-1185">Reference proteome</keyword>
<dbReference type="PANTHER" id="PTHR42852:SF6">
    <property type="entry name" value="THIOL:DISULFIDE INTERCHANGE PROTEIN DSBE"/>
    <property type="match status" value="1"/>
</dbReference>
<organism evidence="8 9">
    <name type="scientific">Polycladospora coralii</name>
    <dbReference type="NCBI Taxonomy" id="2771432"/>
    <lineage>
        <taxon>Bacteria</taxon>
        <taxon>Bacillati</taxon>
        <taxon>Bacillota</taxon>
        <taxon>Bacilli</taxon>
        <taxon>Bacillales</taxon>
        <taxon>Thermoactinomycetaceae</taxon>
        <taxon>Polycladospora</taxon>
    </lineage>
</organism>
<dbReference type="NCBIfam" id="NF002854">
    <property type="entry name" value="PRK03147.1"/>
    <property type="match status" value="1"/>
</dbReference>
<keyword evidence="6" id="KW-0812">Transmembrane</keyword>
<dbReference type="CDD" id="cd02966">
    <property type="entry name" value="TlpA_like_family"/>
    <property type="match status" value="1"/>
</dbReference>
<evidence type="ECO:0000256" key="6">
    <source>
        <dbReference type="SAM" id="Phobius"/>
    </source>
</evidence>
<evidence type="ECO:0000256" key="2">
    <source>
        <dbReference type="ARBA" id="ARBA00022748"/>
    </source>
</evidence>
<dbReference type="PANTHER" id="PTHR42852">
    <property type="entry name" value="THIOL:DISULFIDE INTERCHANGE PROTEIN DSBE"/>
    <property type="match status" value="1"/>
</dbReference>
<gene>
    <name evidence="8" type="primary">resA</name>
    <name evidence="8" type="ORF">IC620_02865</name>
</gene>
<dbReference type="Gene3D" id="3.40.30.10">
    <property type="entry name" value="Glutaredoxin"/>
    <property type="match status" value="1"/>
</dbReference>
<comment type="caution">
    <text evidence="8">The sequence shown here is derived from an EMBL/GenBank/DDBJ whole genome shotgun (WGS) entry which is preliminary data.</text>
</comment>
<dbReference type="GO" id="GO:0016209">
    <property type="term" value="F:antioxidant activity"/>
    <property type="evidence" value="ECO:0007669"/>
    <property type="project" value="InterPro"/>
</dbReference>
<dbReference type="InterPro" id="IPR050553">
    <property type="entry name" value="Thioredoxin_ResA/DsbE_sf"/>
</dbReference>
<keyword evidence="6" id="KW-1133">Transmembrane helix</keyword>
<accession>A0A926RTK6</accession>